<feature type="transmembrane region" description="Helical" evidence="3">
    <location>
        <begin position="94"/>
        <end position="115"/>
    </location>
</feature>
<accession>A0A1F5NE64</accession>
<feature type="transmembrane region" description="Helical" evidence="3">
    <location>
        <begin position="12"/>
        <end position="31"/>
    </location>
</feature>
<evidence type="ECO:0000313" key="4">
    <source>
        <dbReference type="EMBL" id="OGE75832.1"/>
    </source>
</evidence>
<dbReference type="InterPro" id="IPR000462">
    <property type="entry name" value="CDP-OH_P_trans"/>
</dbReference>
<organism evidence="4 5">
    <name type="scientific">Candidatus Doudnabacteria bacterium RIFCSPHIGHO2_01_52_17</name>
    <dbReference type="NCBI Taxonomy" id="1817820"/>
    <lineage>
        <taxon>Bacteria</taxon>
        <taxon>Candidatus Doudnaibacteriota</taxon>
    </lineage>
</organism>
<comment type="caution">
    <text evidence="4">The sequence shown here is derived from an EMBL/GenBank/DDBJ whole genome shotgun (WGS) entry which is preliminary data.</text>
</comment>
<evidence type="ECO:0000256" key="2">
    <source>
        <dbReference type="RuleBase" id="RU003750"/>
    </source>
</evidence>
<proteinExistence type="inferred from homology"/>
<dbReference type="GO" id="GO:0016020">
    <property type="term" value="C:membrane"/>
    <property type="evidence" value="ECO:0007669"/>
    <property type="project" value="InterPro"/>
</dbReference>
<dbReference type="Gene3D" id="1.20.120.1760">
    <property type="match status" value="1"/>
</dbReference>
<evidence type="ECO:0000256" key="1">
    <source>
        <dbReference type="ARBA" id="ARBA00022679"/>
    </source>
</evidence>
<comment type="similarity">
    <text evidence="2">Belongs to the CDP-alcohol phosphatidyltransferase class-I family.</text>
</comment>
<dbReference type="EMBL" id="MFEG01000024">
    <property type="protein sequence ID" value="OGE75832.1"/>
    <property type="molecule type" value="Genomic_DNA"/>
</dbReference>
<name>A0A1F5NE64_9BACT</name>
<keyword evidence="3" id="KW-0472">Membrane</keyword>
<keyword evidence="3" id="KW-0812">Transmembrane</keyword>
<evidence type="ECO:0000256" key="3">
    <source>
        <dbReference type="SAM" id="Phobius"/>
    </source>
</evidence>
<dbReference type="InterPro" id="IPR043130">
    <property type="entry name" value="CDP-OH_PTrfase_TM_dom"/>
</dbReference>
<dbReference type="InterPro" id="IPR048254">
    <property type="entry name" value="CDP_ALCOHOL_P_TRANSF_CS"/>
</dbReference>
<dbReference type="PROSITE" id="PS00379">
    <property type="entry name" value="CDP_ALCOHOL_P_TRANSF"/>
    <property type="match status" value="1"/>
</dbReference>
<keyword evidence="1 2" id="KW-0808">Transferase</keyword>
<dbReference type="Proteomes" id="UP000176547">
    <property type="component" value="Unassembled WGS sequence"/>
</dbReference>
<reference evidence="4 5" key="1">
    <citation type="journal article" date="2016" name="Nat. Commun.">
        <title>Thousands of microbial genomes shed light on interconnected biogeochemical processes in an aquifer system.</title>
        <authorList>
            <person name="Anantharaman K."/>
            <person name="Brown C.T."/>
            <person name="Hug L.A."/>
            <person name="Sharon I."/>
            <person name="Castelle C.J."/>
            <person name="Probst A.J."/>
            <person name="Thomas B.C."/>
            <person name="Singh A."/>
            <person name="Wilkins M.J."/>
            <person name="Karaoz U."/>
            <person name="Brodie E.L."/>
            <person name="Williams K.H."/>
            <person name="Hubbard S.S."/>
            <person name="Banfield J.F."/>
        </authorList>
    </citation>
    <scope>NUCLEOTIDE SEQUENCE [LARGE SCALE GENOMIC DNA]</scope>
</reference>
<dbReference type="AlphaFoldDB" id="A0A1F5NE64"/>
<protein>
    <recommendedName>
        <fullName evidence="6">CDP-diacylglycerol--glycerol-3-phosphate 3-phosphatidyltransferase</fullName>
    </recommendedName>
</protein>
<dbReference type="GO" id="GO:0016780">
    <property type="term" value="F:phosphotransferase activity, for other substituted phosphate groups"/>
    <property type="evidence" value="ECO:0007669"/>
    <property type="project" value="InterPro"/>
</dbReference>
<evidence type="ECO:0008006" key="6">
    <source>
        <dbReference type="Google" id="ProtNLM"/>
    </source>
</evidence>
<gene>
    <name evidence="4" type="ORF">A3K06_03495</name>
</gene>
<keyword evidence="3" id="KW-1133">Transmembrane helix</keyword>
<dbReference type="Pfam" id="PF01066">
    <property type="entry name" value="CDP-OH_P_transf"/>
    <property type="match status" value="1"/>
</dbReference>
<dbReference type="GO" id="GO:0008654">
    <property type="term" value="P:phospholipid biosynthetic process"/>
    <property type="evidence" value="ECO:0007669"/>
    <property type="project" value="InterPro"/>
</dbReference>
<sequence length="190" mass="21278">MPVARYLHRRGIRANQVTAIRVFYFVILAPLKVFDLPYSGFLEIVSFALFAWTDLLDGALARIEQKLSDWGTILDPMADKVLISTVYALHLKHAFWLVIATFVGEALLMATALVYKNFASSMHQNFLIEKLKANIWGKTKMTLEVTTGFFILFYDVYPVPLLDNALNITGWAAVGFLGCSLVAKVKEIAG</sequence>
<evidence type="ECO:0000313" key="5">
    <source>
        <dbReference type="Proteomes" id="UP000176547"/>
    </source>
</evidence>